<evidence type="ECO:0000313" key="1">
    <source>
        <dbReference type="EMBL" id="AEV76364.1"/>
    </source>
</evidence>
<dbReference type="InterPro" id="IPR038070">
    <property type="entry name" value="Rv2632c-like_sf"/>
</dbReference>
<protein>
    <recommendedName>
        <fullName evidence="3">DUF1876 domain-containing protein</fullName>
    </recommendedName>
</protein>
<dbReference type="RefSeq" id="WP_014214101.1">
    <property type="nucleotide sequence ID" value="NC_016604.1"/>
</dbReference>
<dbReference type="InterPro" id="IPR015057">
    <property type="entry name" value="Rv2632c-like"/>
</dbReference>
<dbReference type="Gene3D" id="3.30.160.240">
    <property type="entry name" value="Rv1738"/>
    <property type="match status" value="1"/>
</dbReference>
<accession>G8RQ98</accession>
<reference evidence="1 2" key="1">
    <citation type="submission" date="2011-12" db="EMBL/GenBank/DDBJ databases">
        <title>Complete sequence of Mycobacterium rhodesiae NBB3.</title>
        <authorList>
            <consortium name="US DOE Joint Genome Institute"/>
            <person name="Lucas S."/>
            <person name="Han J."/>
            <person name="Lapidus A."/>
            <person name="Cheng J.-F."/>
            <person name="Goodwin L."/>
            <person name="Pitluck S."/>
            <person name="Peters L."/>
            <person name="Mikhailova N."/>
            <person name="Gu W."/>
            <person name="Detter J.C."/>
            <person name="Han C."/>
            <person name="Tapia R."/>
            <person name="Land M."/>
            <person name="Hauser L."/>
            <person name="Kyrpides N."/>
            <person name="Ivanova N."/>
            <person name="Pagani I."/>
            <person name="Mattes T."/>
            <person name="Holmes A."/>
            <person name="Rutledge P."/>
            <person name="Paulsen I."/>
            <person name="Coleman N."/>
            <person name="Woyke T."/>
        </authorList>
    </citation>
    <scope>NUCLEOTIDE SEQUENCE [LARGE SCALE GENOMIC DNA]</scope>
    <source>
        <strain evidence="1 2">NBB3</strain>
    </source>
</reference>
<dbReference type="PATRIC" id="fig|710685.3.peg.5927"/>
<proteinExistence type="predicted"/>
<name>G8RQ98_MYCRN</name>
<keyword evidence="2" id="KW-1185">Reference proteome</keyword>
<dbReference type="Proteomes" id="UP000005442">
    <property type="component" value="Chromosome"/>
</dbReference>
<dbReference type="EMBL" id="CP003169">
    <property type="protein sequence ID" value="AEV76364.1"/>
    <property type="molecule type" value="Genomic_DNA"/>
</dbReference>
<dbReference type="HOGENOM" id="CLU_161984_0_1_11"/>
<gene>
    <name evidence="1" type="ordered locus">MycrhN_5899</name>
</gene>
<evidence type="ECO:0008006" key="3">
    <source>
        <dbReference type="Google" id="ProtNLM"/>
    </source>
</evidence>
<dbReference type="OrthoDB" id="4828144at2"/>
<dbReference type="Pfam" id="PF08962">
    <property type="entry name" value="Rv2632c-like"/>
    <property type="match status" value="1"/>
</dbReference>
<dbReference type="AlphaFoldDB" id="G8RQ98"/>
<evidence type="ECO:0000313" key="2">
    <source>
        <dbReference type="Proteomes" id="UP000005442"/>
    </source>
</evidence>
<dbReference type="eggNOG" id="ENOG503351X">
    <property type="taxonomic scope" value="Bacteria"/>
</dbReference>
<organism evidence="1 2">
    <name type="scientific">Mycolicibacterium rhodesiae (strain NBB3)</name>
    <name type="common">Mycobacterium rhodesiae</name>
    <dbReference type="NCBI Taxonomy" id="710685"/>
    <lineage>
        <taxon>Bacteria</taxon>
        <taxon>Bacillati</taxon>
        <taxon>Actinomycetota</taxon>
        <taxon>Actinomycetes</taxon>
        <taxon>Mycobacteriales</taxon>
        <taxon>Mycobacteriaceae</taxon>
        <taxon>Mycolicibacterium</taxon>
    </lineage>
</organism>
<dbReference type="KEGG" id="mrh:MycrhN_5899"/>
<sequence length="94" mass="10258">MNTTDSECVRKKWTVEVSIAEGPGMTRATAQLCWNDRQIVGVGTSRLDPADRSVSRIGDELAAARAVSDLGRRLLSASAEDIEKLARQQSTLLR</sequence>
<dbReference type="SUPFAM" id="SSF143212">
    <property type="entry name" value="Rv2632c-like"/>
    <property type="match status" value="1"/>
</dbReference>
<dbReference type="STRING" id="710685.MycrhN_5899"/>